<keyword evidence="2" id="KW-0732">Signal</keyword>
<evidence type="ECO:0000313" key="3">
    <source>
        <dbReference type="EMBL" id="MBB3979015.1"/>
    </source>
</evidence>
<feature type="chain" id="PRO_5031411928" description="Lipoprotein" evidence="2">
    <location>
        <begin position="25"/>
        <end position="269"/>
    </location>
</feature>
<dbReference type="Proteomes" id="UP000574761">
    <property type="component" value="Unassembled WGS sequence"/>
</dbReference>
<protein>
    <recommendedName>
        <fullName evidence="5">Lipoprotein</fullName>
    </recommendedName>
</protein>
<sequence length="269" mass="27654">MRELKQRLALIGLLFLGGCNSTDALTPPMDVGGAAAQSPPVTQRDLDQMSADSRPVGNAQASAMGAPRQPAPSDSLESQAAALSNGNANPVASGEGGAVIDDPSPGNTTPATGETPRQPTAPQAQQSAASTQQPAAPQTQTAAVNPASGESIRFLPIIGAPVEAVTPLSRQLGAQARAQGLTIKSSSDNTSRHILKGYFSAMADGGRTTVTYVWDVLDSSGARLHRIQGQDSVEATAKDPWAAVPAGTMEAIASRTIQEYMSWKQQNGG</sequence>
<dbReference type="RefSeq" id="WP_183807270.1">
    <property type="nucleotide sequence ID" value="NZ_JACIEE010000009.1"/>
</dbReference>
<reference evidence="3 4" key="1">
    <citation type="submission" date="2020-08" db="EMBL/GenBank/DDBJ databases">
        <title>Genomic Encyclopedia of Type Strains, Phase IV (KMG-IV): sequencing the most valuable type-strain genomes for metagenomic binning, comparative biology and taxonomic classification.</title>
        <authorList>
            <person name="Goeker M."/>
        </authorList>
    </citation>
    <scope>NUCLEOTIDE SEQUENCE [LARGE SCALE GENOMIC DNA]</scope>
    <source>
        <strain evidence="3 4">DSM 100211</strain>
    </source>
</reference>
<dbReference type="EMBL" id="JACIEE010000009">
    <property type="protein sequence ID" value="MBB3979015.1"/>
    <property type="molecule type" value="Genomic_DNA"/>
</dbReference>
<feature type="region of interest" description="Disordered" evidence="1">
    <location>
        <begin position="30"/>
        <end position="145"/>
    </location>
</feature>
<keyword evidence="4" id="KW-1185">Reference proteome</keyword>
<dbReference type="PROSITE" id="PS51257">
    <property type="entry name" value="PROKAR_LIPOPROTEIN"/>
    <property type="match status" value="1"/>
</dbReference>
<gene>
    <name evidence="3" type="ORF">GGQ64_004251</name>
</gene>
<evidence type="ECO:0000256" key="1">
    <source>
        <dbReference type="SAM" id="MobiDB-lite"/>
    </source>
</evidence>
<comment type="caution">
    <text evidence="3">The sequence shown here is derived from an EMBL/GenBank/DDBJ whole genome shotgun (WGS) entry which is preliminary data.</text>
</comment>
<evidence type="ECO:0000256" key="2">
    <source>
        <dbReference type="SAM" id="SignalP"/>
    </source>
</evidence>
<evidence type="ECO:0000313" key="4">
    <source>
        <dbReference type="Proteomes" id="UP000574761"/>
    </source>
</evidence>
<organism evidence="3 4">
    <name type="scientific">Mycoplana azooxidifex</name>
    <dbReference type="NCBI Taxonomy" id="1636188"/>
    <lineage>
        <taxon>Bacteria</taxon>
        <taxon>Pseudomonadati</taxon>
        <taxon>Pseudomonadota</taxon>
        <taxon>Alphaproteobacteria</taxon>
        <taxon>Hyphomicrobiales</taxon>
        <taxon>Rhizobiaceae</taxon>
        <taxon>Mycoplana</taxon>
    </lineage>
</organism>
<feature type="signal peptide" evidence="2">
    <location>
        <begin position="1"/>
        <end position="24"/>
    </location>
</feature>
<name>A0A7W6D9A0_9HYPH</name>
<feature type="compositionally biased region" description="Polar residues" evidence="1">
    <location>
        <begin position="105"/>
        <end position="117"/>
    </location>
</feature>
<proteinExistence type="predicted"/>
<accession>A0A7W6D9A0</accession>
<feature type="compositionally biased region" description="Low complexity" evidence="1">
    <location>
        <begin position="118"/>
        <end position="143"/>
    </location>
</feature>
<feature type="compositionally biased region" description="Polar residues" evidence="1">
    <location>
        <begin position="75"/>
        <end position="90"/>
    </location>
</feature>
<dbReference type="AlphaFoldDB" id="A0A7W6D9A0"/>
<evidence type="ECO:0008006" key="5">
    <source>
        <dbReference type="Google" id="ProtNLM"/>
    </source>
</evidence>